<dbReference type="InterPro" id="IPR043502">
    <property type="entry name" value="DNA/RNA_pol_sf"/>
</dbReference>
<protein>
    <recommendedName>
        <fullName evidence="1">DUF7047 domain-containing protein</fullName>
    </recommendedName>
</protein>
<dbReference type="SUPFAM" id="SSF56672">
    <property type="entry name" value="DNA/RNA polymerases"/>
    <property type="match status" value="1"/>
</dbReference>
<gene>
    <name evidence="2" type="ORF">FOL46_003845</name>
</gene>
<evidence type="ECO:0000313" key="2">
    <source>
        <dbReference type="EMBL" id="KAF4647732.1"/>
    </source>
</evidence>
<comment type="caution">
    <text evidence="2">The sequence shown here is derived from an EMBL/GenBank/DDBJ whole genome shotgun (WGS) entry which is preliminary data.</text>
</comment>
<proteinExistence type="predicted"/>
<dbReference type="Proteomes" id="UP000572268">
    <property type="component" value="Unassembled WGS sequence"/>
</dbReference>
<reference evidence="2 3" key="1">
    <citation type="submission" date="2020-04" db="EMBL/GenBank/DDBJ databases">
        <title>Perkinsus olseni comparative genomics.</title>
        <authorList>
            <person name="Bogema D.R."/>
        </authorList>
    </citation>
    <scope>NUCLEOTIDE SEQUENCE [LARGE SCALE GENOMIC DNA]</scope>
    <source>
        <strain evidence="2">ATCC PRA-31</strain>
    </source>
</reference>
<dbReference type="AlphaFoldDB" id="A0A7J6KLG9"/>
<name>A0A7J6KLG9_PEROL</name>
<feature type="domain" description="DUF7047" evidence="1">
    <location>
        <begin position="93"/>
        <end position="121"/>
    </location>
</feature>
<evidence type="ECO:0000313" key="3">
    <source>
        <dbReference type="Proteomes" id="UP000572268"/>
    </source>
</evidence>
<feature type="non-terminal residue" evidence="2">
    <location>
        <position position="271"/>
    </location>
</feature>
<dbReference type="Pfam" id="PF23088">
    <property type="entry name" value="DUF7047"/>
    <property type="match status" value="1"/>
</dbReference>
<evidence type="ECO:0000259" key="1">
    <source>
        <dbReference type="Pfam" id="PF23088"/>
    </source>
</evidence>
<sequence length="271" mass="30004">VGFGLHIAGKALDRALSHRLTSTRTAFPVKKYVDDVAVHRTDLSVVQRALAEDDLATKPPTPLAGSSVLGVTITPTGRWVRKKPLDLDTIPSTRKHLASLLGKLTAHYPVCSWLRITCAMLIHVLALAAPTAKHSYDYPLPSNLRTAYSHLIQYIRMHGDPVGGDWQVSLSDPWTLYTDGSSLGCAAVFCIGSVICEDRSWLRDRNCRRHINVVEAESVVRGLGIVVDYIQAFHIPQCCLTVRTDNTSVVAWLSRSANRHWTKIHGLFRHA</sequence>
<organism evidence="2 3">
    <name type="scientific">Perkinsus olseni</name>
    <name type="common">Perkinsus atlanticus</name>
    <dbReference type="NCBI Taxonomy" id="32597"/>
    <lineage>
        <taxon>Eukaryota</taxon>
        <taxon>Sar</taxon>
        <taxon>Alveolata</taxon>
        <taxon>Perkinsozoa</taxon>
        <taxon>Perkinsea</taxon>
        <taxon>Perkinsida</taxon>
        <taxon>Perkinsidae</taxon>
        <taxon>Perkinsus</taxon>
    </lineage>
</organism>
<accession>A0A7J6KLG9</accession>
<dbReference type="EMBL" id="JABANN010002405">
    <property type="protein sequence ID" value="KAF4647732.1"/>
    <property type="molecule type" value="Genomic_DNA"/>
</dbReference>
<feature type="non-terminal residue" evidence="2">
    <location>
        <position position="1"/>
    </location>
</feature>
<dbReference type="InterPro" id="IPR055475">
    <property type="entry name" value="DUF7047"/>
</dbReference>